<dbReference type="Proteomes" id="UP001233999">
    <property type="component" value="Unassembled WGS sequence"/>
</dbReference>
<dbReference type="GO" id="GO:0000724">
    <property type="term" value="P:double-strand break repair via homologous recombination"/>
    <property type="evidence" value="ECO:0007669"/>
    <property type="project" value="InterPro"/>
</dbReference>
<proteinExistence type="predicted"/>
<protein>
    <submittedName>
        <fullName evidence="1">Uncharacterized protein</fullName>
    </submittedName>
</protein>
<dbReference type="GO" id="GO:0005813">
    <property type="term" value="C:centrosome"/>
    <property type="evidence" value="ECO:0007669"/>
    <property type="project" value="TreeGrafter"/>
</dbReference>
<reference evidence="1" key="1">
    <citation type="journal article" date="2023" name="IScience">
        <title>Live-bearing cockroach genome reveals convergent evolutionary mechanisms linked to viviparity in insects and beyond.</title>
        <authorList>
            <person name="Fouks B."/>
            <person name="Harrison M.C."/>
            <person name="Mikhailova A.A."/>
            <person name="Marchal E."/>
            <person name="English S."/>
            <person name="Carruthers M."/>
            <person name="Jennings E.C."/>
            <person name="Chiamaka E.L."/>
            <person name="Frigard R.A."/>
            <person name="Pippel M."/>
            <person name="Attardo G.M."/>
            <person name="Benoit J.B."/>
            <person name="Bornberg-Bauer E."/>
            <person name="Tobe S.S."/>
        </authorList>
    </citation>
    <scope>NUCLEOTIDE SEQUENCE</scope>
    <source>
        <strain evidence="1">Stay&amp;Tobe</strain>
    </source>
</reference>
<dbReference type="PANTHER" id="PTHR46591:SF1">
    <property type="entry name" value="ZINC FINGER FYVE DOMAIN-CONTAINING PROTEIN 26"/>
    <property type="match status" value="1"/>
</dbReference>
<dbReference type="EMBL" id="JASPKZ010007251">
    <property type="protein sequence ID" value="KAJ9585736.1"/>
    <property type="molecule type" value="Genomic_DNA"/>
</dbReference>
<dbReference type="AlphaFoldDB" id="A0AAD7ZSL4"/>
<dbReference type="GO" id="GO:0032266">
    <property type="term" value="F:phosphatidylinositol-3-phosphate binding"/>
    <property type="evidence" value="ECO:0007669"/>
    <property type="project" value="InterPro"/>
</dbReference>
<dbReference type="GO" id="GO:0032465">
    <property type="term" value="P:regulation of cytokinesis"/>
    <property type="evidence" value="ECO:0007669"/>
    <property type="project" value="TreeGrafter"/>
</dbReference>
<evidence type="ECO:0000313" key="1">
    <source>
        <dbReference type="EMBL" id="KAJ9585736.1"/>
    </source>
</evidence>
<comment type="caution">
    <text evidence="1">The sequence shown here is derived from an EMBL/GenBank/DDBJ whole genome shotgun (WGS) entry which is preliminary data.</text>
</comment>
<accession>A0AAD7ZSL4</accession>
<organism evidence="1 2">
    <name type="scientific">Diploptera punctata</name>
    <name type="common">Pacific beetle cockroach</name>
    <dbReference type="NCBI Taxonomy" id="6984"/>
    <lineage>
        <taxon>Eukaryota</taxon>
        <taxon>Metazoa</taxon>
        <taxon>Ecdysozoa</taxon>
        <taxon>Arthropoda</taxon>
        <taxon>Hexapoda</taxon>
        <taxon>Insecta</taxon>
        <taxon>Pterygota</taxon>
        <taxon>Neoptera</taxon>
        <taxon>Polyneoptera</taxon>
        <taxon>Dictyoptera</taxon>
        <taxon>Blattodea</taxon>
        <taxon>Blaberoidea</taxon>
        <taxon>Blaberidae</taxon>
        <taxon>Diplopterinae</taxon>
        <taxon>Diploptera</taxon>
    </lineage>
</organism>
<name>A0AAD7ZSL4_DIPPU</name>
<dbReference type="GO" id="GO:0030496">
    <property type="term" value="C:midbody"/>
    <property type="evidence" value="ECO:0007669"/>
    <property type="project" value="TreeGrafter"/>
</dbReference>
<dbReference type="InterPro" id="IPR028730">
    <property type="entry name" value="ZFYVE26"/>
</dbReference>
<reference evidence="1" key="2">
    <citation type="submission" date="2023-05" db="EMBL/GenBank/DDBJ databases">
        <authorList>
            <person name="Fouks B."/>
        </authorList>
    </citation>
    <scope>NUCLEOTIDE SEQUENCE</scope>
    <source>
        <strain evidence="1">Stay&amp;Tobe</strain>
        <tissue evidence="1">Testes</tissue>
    </source>
</reference>
<dbReference type="PANTHER" id="PTHR46591">
    <property type="entry name" value="ZINC FINGER FYVE DOMAIN-CONTAINING PROTEIN 26"/>
    <property type="match status" value="1"/>
</dbReference>
<dbReference type="GO" id="GO:0005765">
    <property type="term" value="C:lysosomal membrane"/>
    <property type="evidence" value="ECO:0007669"/>
    <property type="project" value="TreeGrafter"/>
</dbReference>
<sequence>MYVGTCCPWWYCQQIVDPDVQVQCILQNLPLWPGYGCQQALNTVLENHKKKLSEQIKSKLKLMLHKISIYEKILPFMNCAELKTWYDVKCTSEKNPSLVVRLLLEAREFQACLTWLELHNVSERALHLFDTKFFLLFPGI</sequence>
<gene>
    <name evidence="1" type="ORF">L9F63_002526</name>
</gene>
<dbReference type="GO" id="GO:0000281">
    <property type="term" value="P:mitotic cytokinesis"/>
    <property type="evidence" value="ECO:0007669"/>
    <property type="project" value="InterPro"/>
</dbReference>
<evidence type="ECO:0000313" key="2">
    <source>
        <dbReference type="Proteomes" id="UP001233999"/>
    </source>
</evidence>
<keyword evidence="2" id="KW-1185">Reference proteome</keyword>